<protein>
    <recommendedName>
        <fullName evidence="5">Ribosome maturation factor RimM</fullName>
    </recommendedName>
</protein>
<dbReference type="PANTHER" id="PTHR33692">
    <property type="entry name" value="RIBOSOME MATURATION FACTOR RIMM"/>
    <property type="match status" value="1"/>
</dbReference>
<dbReference type="InterPro" id="IPR036976">
    <property type="entry name" value="RimM_N_sf"/>
</dbReference>
<dbReference type="Pfam" id="PF01782">
    <property type="entry name" value="RimM"/>
    <property type="match status" value="1"/>
</dbReference>
<comment type="subcellular location">
    <subcellularLocation>
        <location evidence="5">Cytoplasm</location>
    </subcellularLocation>
</comment>
<dbReference type="Proteomes" id="UP000886721">
    <property type="component" value="Unassembled WGS sequence"/>
</dbReference>
<comment type="caution">
    <text evidence="8">The sequence shown here is derived from an EMBL/GenBank/DDBJ whole genome shotgun (WGS) entry which is preliminary data.</text>
</comment>
<evidence type="ECO:0000256" key="5">
    <source>
        <dbReference type="HAMAP-Rule" id="MF_00014"/>
    </source>
</evidence>
<dbReference type="GO" id="GO:0005737">
    <property type="term" value="C:cytoplasm"/>
    <property type="evidence" value="ECO:0007669"/>
    <property type="project" value="UniProtKB-SubCell"/>
</dbReference>
<sequence length="171" mass="19541">MEEFLQVGAIANTHGIAGEVKIFPMTDDIQRFKKLKEVYLDTGKERMLLHVASCKFVKNQPILKFQEFHNINQVEGFKRCGLFVTRDQAVPLGKDEYFIADLIGLKVIREENGQFLGELKEVLQTGANDVYVVEMEDGREVLFPVIRDCVKKVDLERGEVLVHVMKGLLDE</sequence>
<dbReference type="GO" id="GO:0043022">
    <property type="term" value="F:ribosome binding"/>
    <property type="evidence" value="ECO:0007669"/>
    <property type="project" value="InterPro"/>
</dbReference>
<comment type="similarity">
    <text evidence="5">Belongs to the RimM family.</text>
</comment>
<feature type="domain" description="Ribosome maturation factor RimM PRC barrel" evidence="7">
    <location>
        <begin position="101"/>
        <end position="165"/>
    </location>
</feature>
<dbReference type="Gene3D" id="2.40.30.60">
    <property type="entry name" value="RimM"/>
    <property type="match status" value="1"/>
</dbReference>
<comment type="function">
    <text evidence="5">An accessory protein needed during the final step in the assembly of 30S ribosomal subunit, possibly for assembly of the head region. Essential for efficient processing of 16S rRNA. May be needed both before and after RbfA during the maturation of 16S rRNA. It has affinity for free ribosomal 30S subunits but not for 70S ribosomes.</text>
</comment>
<feature type="domain" description="RimM N-terminal" evidence="6">
    <location>
        <begin position="6"/>
        <end position="88"/>
    </location>
</feature>
<evidence type="ECO:0000259" key="6">
    <source>
        <dbReference type="Pfam" id="PF01782"/>
    </source>
</evidence>
<dbReference type="GO" id="GO:0042274">
    <property type="term" value="P:ribosomal small subunit biogenesis"/>
    <property type="evidence" value="ECO:0007669"/>
    <property type="project" value="UniProtKB-UniRule"/>
</dbReference>
<dbReference type="EMBL" id="DXEM01000039">
    <property type="protein sequence ID" value="HIX69047.1"/>
    <property type="molecule type" value="Genomic_DNA"/>
</dbReference>
<evidence type="ECO:0000313" key="9">
    <source>
        <dbReference type="Proteomes" id="UP000886721"/>
    </source>
</evidence>
<organism evidence="8 9">
    <name type="scientific">Candidatus Anaerostipes excrementavium</name>
    <dbReference type="NCBI Taxonomy" id="2838463"/>
    <lineage>
        <taxon>Bacteria</taxon>
        <taxon>Bacillati</taxon>
        <taxon>Bacillota</taxon>
        <taxon>Clostridia</taxon>
        <taxon>Lachnospirales</taxon>
        <taxon>Lachnospiraceae</taxon>
        <taxon>Anaerostipes</taxon>
    </lineage>
</organism>
<dbReference type="GO" id="GO:0005840">
    <property type="term" value="C:ribosome"/>
    <property type="evidence" value="ECO:0007669"/>
    <property type="project" value="InterPro"/>
</dbReference>
<dbReference type="InterPro" id="IPR002676">
    <property type="entry name" value="RimM_N"/>
</dbReference>
<proteinExistence type="inferred from homology"/>
<comment type="domain">
    <text evidence="5">The PRC barrel domain binds ribosomal protein uS19.</text>
</comment>
<dbReference type="InterPro" id="IPR056792">
    <property type="entry name" value="PRC_RimM"/>
</dbReference>
<dbReference type="InterPro" id="IPR011033">
    <property type="entry name" value="PRC_barrel-like_sf"/>
</dbReference>
<dbReference type="AlphaFoldDB" id="A0A9D1WXP5"/>
<dbReference type="InterPro" id="IPR009000">
    <property type="entry name" value="Transl_B-barrel_sf"/>
</dbReference>
<gene>
    <name evidence="5 8" type="primary">rimM</name>
    <name evidence="8" type="ORF">H9735_13135</name>
</gene>
<keyword evidence="3 5" id="KW-0698">rRNA processing</keyword>
<evidence type="ECO:0000313" key="8">
    <source>
        <dbReference type="EMBL" id="HIX69047.1"/>
    </source>
</evidence>
<keyword evidence="1 5" id="KW-0963">Cytoplasm</keyword>
<dbReference type="HAMAP" id="MF_00014">
    <property type="entry name" value="Ribosome_mat_RimM"/>
    <property type="match status" value="1"/>
</dbReference>
<keyword evidence="4 5" id="KW-0143">Chaperone</keyword>
<evidence type="ECO:0000256" key="2">
    <source>
        <dbReference type="ARBA" id="ARBA00022517"/>
    </source>
</evidence>
<evidence type="ECO:0000256" key="3">
    <source>
        <dbReference type="ARBA" id="ARBA00022552"/>
    </source>
</evidence>
<dbReference type="Gene3D" id="2.30.30.240">
    <property type="entry name" value="PRC-barrel domain"/>
    <property type="match status" value="1"/>
</dbReference>
<dbReference type="Pfam" id="PF24986">
    <property type="entry name" value="PRC_RimM"/>
    <property type="match status" value="1"/>
</dbReference>
<dbReference type="SUPFAM" id="SSF50447">
    <property type="entry name" value="Translation proteins"/>
    <property type="match status" value="1"/>
</dbReference>
<accession>A0A9D1WXP5</accession>
<dbReference type="SUPFAM" id="SSF50346">
    <property type="entry name" value="PRC-barrel domain"/>
    <property type="match status" value="1"/>
</dbReference>
<evidence type="ECO:0000259" key="7">
    <source>
        <dbReference type="Pfam" id="PF24986"/>
    </source>
</evidence>
<name>A0A9D1WXP5_9FIRM</name>
<dbReference type="GO" id="GO:0006364">
    <property type="term" value="P:rRNA processing"/>
    <property type="evidence" value="ECO:0007669"/>
    <property type="project" value="UniProtKB-UniRule"/>
</dbReference>
<dbReference type="PANTHER" id="PTHR33692:SF1">
    <property type="entry name" value="RIBOSOME MATURATION FACTOR RIMM"/>
    <property type="match status" value="1"/>
</dbReference>
<evidence type="ECO:0000256" key="1">
    <source>
        <dbReference type="ARBA" id="ARBA00022490"/>
    </source>
</evidence>
<comment type="subunit">
    <text evidence="5">Binds ribosomal protein uS19.</text>
</comment>
<dbReference type="InterPro" id="IPR011961">
    <property type="entry name" value="RimM"/>
</dbReference>
<reference evidence="8" key="2">
    <citation type="submission" date="2021-04" db="EMBL/GenBank/DDBJ databases">
        <authorList>
            <person name="Gilroy R."/>
        </authorList>
    </citation>
    <scope>NUCLEOTIDE SEQUENCE</scope>
    <source>
        <strain evidence="8">CHK191-13928</strain>
    </source>
</reference>
<dbReference type="NCBIfam" id="TIGR02273">
    <property type="entry name" value="16S_RimM"/>
    <property type="match status" value="1"/>
</dbReference>
<reference evidence="8" key="1">
    <citation type="journal article" date="2021" name="PeerJ">
        <title>Extensive microbial diversity within the chicken gut microbiome revealed by metagenomics and culture.</title>
        <authorList>
            <person name="Gilroy R."/>
            <person name="Ravi A."/>
            <person name="Getino M."/>
            <person name="Pursley I."/>
            <person name="Horton D.L."/>
            <person name="Alikhan N.F."/>
            <person name="Baker D."/>
            <person name="Gharbi K."/>
            <person name="Hall N."/>
            <person name="Watson M."/>
            <person name="Adriaenssens E.M."/>
            <person name="Foster-Nyarko E."/>
            <person name="Jarju S."/>
            <person name="Secka A."/>
            <person name="Antonio M."/>
            <person name="Oren A."/>
            <person name="Chaudhuri R.R."/>
            <person name="La Ragione R."/>
            <person name="Hildebrand F."/>
            <person name="Pallen M.J."/>
        </authorList>
    </citation>
    <scope>NUCLEOTIDE SEQUENCE</scope>
    <source>
        <strain evidence="8">CHK191-13928</strain>
    </source>
</reference>
<keyword evidence="2 5" id="KW-0690">Ribosome biogenesis</keyword>
<evidence type="ECO:0000256" key="4">
    <source>
        <dbReference type="ARBA" id="ARBA00023186"/>
    </source>
</evidence>